<keyword evidence="1" id="KW-0472">Membrane</keyword>
<feature type="transmembrane region" description="Helical" evidence="1">
    <location>
        <begin position="73"/>
        <end position="93"/>
    </location>
</feature>
<keyword evidence="1" id="KW-0812">Transmembrane</keyword>
<comment type="caution">
    <text evidence="2">The sequence shown here is derived from an EMBL/GenBank/DDBJ whole genome shotgun (WGS) entry which is preliminary data.</text>
</comment>
<proteinExistence type="predicted"/>
<sequence length="136" mass="15398">MLEKHHINSETHKLIQVCVVVGFGIGTLLCLLLHAIEPMSTYSLPLKVLPSFACLFLFIYTRLTLPIEGYTGMGPASLSVLRSYLLCSFLSFFNNALTHSRLRNLYLLVLGLLLCHFFILMLVYIDFKVGLVYLLL</sequence>
<reference evidence="2 3" key="1">
    <citation type="submission" date="2019-05" db="EMBL/GenBank/DDBJ databases">
        <title>The compact genome of Giardia muris reveals important steps in the evolution of intestinal protozoan parasites.</title>
        <authorList>
            <person name="Xu F."/>
            <person name="Jimenez-Gonzalez A."/>
            <person name="Einarsson E."/>
            <person name="Astvaldsson A."/>
            <person name="Peirasmaki D."/>
            <person name="Eckmann L."/>
            <person name="Andersson J.O."/>
            <person name="Svard S.G."/>
            <person name="Jerlstrom-Hultqvist J."/>
        </authorList>
    </citation>
    <scope>NUCLEOTIDE SEQUENCE [LARGE SCALE GENOMIC DNA]</scope>
    <source>
        <strain evidence="2 3">Roberts-Thomson</strain>
    </source>
</reference>
<protein>
    <submittedName>
        <fullName evidence="2">Uncharacterized protein</fullName>
    </submittedName>
</protein>
<feature type="transmembrane region" description="Helical" evidence="1">
    <location>
        <begin position="105"/>
        <end position="125"/>
    </location>
</feature>
<keyword evidence="3" id="KW-1185">Reference proteome</keyword>
<gene>
    <name evidence="2" type="ORF">GMRT_21169</name>
</gene>
<keyword evidence="1" id="KW-1133">Transmembrane helix</keyword>
<evidence type="ECO:0000313" key="3">
    <source>
        <dbReference type="Proteomes" id="UP000315496"/>
    </source>
</evidence>
<dbReference type="EMBL" id="VDLU01000001">
    <property type="protein sequence ID" value="TNJ30340.1"/>
    <property type="molecule type" value="Genomic_DNA"/>
</dbReference>
<name>A0A4Z1SXU8_GIAMU</name>
<feature type="transmembrane region" description="Helical" evidence="1">
    <location>
        <begin position="14"/>
        <end position="36"/>
    </location>
</feature>
<evidence type="ECO:0000313" key="2">
    <source>
        <dbReference type="EMBL" id="TNJ30340.1"/>
    </source>
</evidence>
<dbReference type="VEuPathDB" id="GiardiaDB:GMRT_21169"/>
<dbReference type="AlphaFoldDB" id="A0A4Z1SXU8"/>
<accession>A0A4Z1SXU8</accession>
<dbReference type="Proteomes" id="UP000315496">
    <property type="component" value="Chromosome 1"/>
</dbReference>
<evidence type="ECO:0000256" key="1">
    <source>
        <dbReference type="SAM" id="Phobius"/>
    </source>
</evidence>
<feature type="transmembrane region" description="Helical" evidence="1">
    <location>
        <begin position="48"/>
        <end position="67"/>
    </location>
</feature>
<organism evidence="2 3">
    <name type="scientific">Giardia muris</name>
    <dbReference type="NCBI Taxonomy" id="5742"/>
    <lineage>
        <taxon>Eukaryota</taxon>
        <taxon>Metamonada</taxon>
        <taxon>Diplomonadida</taxon>
        <taxon>Hexamitidae</taxon>
        <taxon>Giardiinae</taxon>
        <taxon>Giardia</taxon>
    </lineage>
</organism>